<dbReference type="EMBL" id="JAFDVD010000003">
    <property type="protein sequence ID" value="MBM6399170.1"/>
    <property type="molecule type" value="Genomic_DNA"/>
</dbReference>
<feature type="transmembrane region" description="Helical" evidence="1">
    <location>
        <begin position="12"/>
        <end position="35"/>
    </location>
</feature>
<name>A0ABS2CH15_9MICO</name>
<keyword evidence="3" id="KW-1185">Reference proteome</keyword>
<organism evidence="2 3">
    <name type="scientific">Phycicoccus sonneratiae</name>
    <dbReference type="NCBI Taxonomy" id="2807628"/>
    <lineage>
        <taxon>Bacteria</taxon>
        <taxon>Bacillati</taxon>
        <taxon>Actinomycetota</taxon>
        <taxon>Actinomycetes</taxon>
        <taxon>Micrococcales</taxon>
        <taxon>Intrasporangiaceae</taxon>
        <taxon>Phycicoccus</taxon>
    </lineage>
</organism>
<feature type="transmembrane region" description="Helical" evidence="1">
    <location>
        <begin position="41"/>
        <end position="62"/>
    </location>
</feature>
<protein>
    <submittedName>
        <fullName evidence="2">Uncharacterized protein</fullName>
    </submittedName>
</protein>
<keyword evidence="1" id="KW-1133">Transmembrane helix</keyword>
<feature type="transmembrane region" description="Helical" evidence="1">
    <location>
        <begin position="74"/>
        <end position="98"/>
    </location>
</feature>
<gene>
    <name evidence="2" type="ORF">JQN70_02090</name>
</gene>
<dbReference type="Proteomes" id="UP001430172">
    <property type="component" value="Unassembled WGS sequence"/>
</dbReference>
<accession>A0ABS2CH15</accession>
<dbReference type="RefSeq" id="WP_204129643.1">
    <property type="nucleotide sequence ID" value="NZ_JAFDVD010000003.1"/>
</dbReference>
<keyword evidence="1" id="KW-0812">Transmembrane</keyword>
<sequence length="99" mass="10314">MSLARNAWHAGWSGYRFVLALLAYPLLVALLIWAGVVLGHVAFWLGAVAGLAGWATAAVVVVRRSRRIDAGASTDLTPGVLALPGLVMIAAAVVPWLVA</sequence>
<proteinExistence type="predicted"/>
<evidence type="ECO:0000313" key="3">
    <source>
        <dbReference type="Proteomes" id="UP001430172"/>
    </source>
</evidence>
<evidence type="ECO:0000313" key="2">
    <source>
        <dbReference type="EMBL" id="MBM6399170.1"/>
    </source>
</evidence>
<keyword evidence="1" id="KW-0472">Membrane</keyword>
<evidence type="ECO:0000256" key="1">
    <source>
        <dbReference type="SAM" id="Phobius"/>
    </source>
</evidence>
<reference evidence="2" key="1">
    <citation type="submission" date="2021-02" db="EMBL/GenBank/DDBJ databases">
        <title>Phycicoccus sp. MQZ13P-5T, whole genome shotgun sequence.</title>
        <authorList>
            <person name="Tuo L."/>
        </authorList>
    </citation>
    <scope>NUCLEOTIDE SEQUENCE</scope>
    <source>
        <strain evidence="2">MQZ13P-5</strain>
    </source>
</reference>
<comment type="caution">
    <text evidence="2">The sequence shown here is derived from an EMBL/GenBank/DDBJ whole genome shotgun (WGS) entry which is preliminary data.</text>
</comment>